<accession>A0A6N7LEJ5</accession>
<dbReference type="InterPro" id="IPR013361">
    <property type="entry name" value="Pilus_CpaD"/>
</dbReference>
<dbReference type="PROSITE" id="PS51257">
    <property type="entry name" value="PROKAR_LIPOPROTEIN"/>
    <property type="match status" value="1"/>
</dbReference>
<evidence type="ECO:0000313" key="2">
    <source>
        <dbReference type="EMBL" id="MQX16281.1"/>
    </source>
</evidence>
<proteinExistence type="predicted"/>
<feature type="signal peptide" evidence="1">
    <location>
        <begin position="1"/>
        <end position="22"/>
    </location>
</feature>
<organism evidence="2 3">
    <name type="scientific">Sinorhizobium terangae</name>
    <dbReference type="NCBI Taxonomy" id="110322"/>
    <lineage>
        <taxon>Bacteria</taxon>
        <taxon>Pseudomonadati</taxon>
        <taxon>Pseudomonadota</taxon>
        <taxon>Alphaproteobacteria</taxon>
        <taxon>Hyphomicrobiales</taxon>
        <taxon>Rhizobiaceae</taxon>
        <taxon>Sinorhizobium/Ensifer group</taxon>
        <taxon>Sinorhizobium</taxon>
    </lineage>
</organism>
<keyword evidence="3" id="KW-1185">Reference proteome</keyword>
<dbReference type="RefSeq" id="WP_153440215.1">
    <property type="nucleotide sequence ID" value="NZ_JACIGA010000018.1"/>
</dbReference>
<evidence type="ECO:0008006" key="4">
    <source>
        <dbReference type="Google" id="ProtNLM"/>
    </source>
</evidence>
<evidence type="ECO:0000256" key="1">
    <source>
        <dbReference type="SAM" id="SignalP"/>
    </source>
</evidence>
<gene>
    <name evidence="2" type="ORF">GHK62_16365</name>
</gene>
<evidence type="ECO:0000313" key="3">
    <source>
        <dbReference type="Proteomes" id="UP000439983"/>
    </source>
</evidence>
<name>A0A6N7LEJ5_SINTE</name>
<dbReference type="AlphaFoldDB" id="A0A6N7LEJ5"/>
<dbReference type="OrthoDB" id="9802674at2"/>
<keyword evidence="1" id="KW-0732">Signal</keyword>
<sequence length="186" mass="20136">MQLQIKGLLVALTASVSGCASTAPIYVEPLTSIVVRRETNVLVVQNLRALERRRLRGFIESASRNRRDALHLIISGSPRLSEEVVRDIKEMGIDANNIQLFDQPGSLAVRIEAIVYKTRPPVCSSVSSAAVGDTFFDGALGCSVRHNLAASVGDPRDLLGNDVAMTSNGDRAAIPVAMYRTFETLK</sequence>
<feature type="chain" id="PRO_5026753224" description="Pilus assembly protein CpaD" evidence="1">
    <location>
        <begin position="23"/>
        <end position="186"/>
    </location>
</feature>
<reference evidence="2 3" key="1">
    <citation type="journal article" date="2013" name="Genome Biol.">
        <title>Comparative genomics of the core and accessory genomes of 48 Sinorhizobium strains comprising five genospecies.</title>
        <authorList>
            <person name="Sugawara M."/>
            <person name="Epstein B."/>
            <person name="Badgley B.D."/>
            <person name="Unno T."/>
            <person name="Xu L."/>
            <person name="Reese J."/>
            <person name="Gyaneshwar P."/>
            <person name="Denny R."/>
            <person name="Mudge J."/>
            <person name="Bharti A.K."/>
            <person name="Farmer A.D."/>
            <person name="May G.D."/>
            <person name="Woodward J.E."/>
            <person name="Medigue C."/>
            <person name="Vallenet D."/>
            <person name="Lajus A."/>
            <person name="Rouy Z."/>
            <person name="Martinez-Vaz B."/>
            <person name="Tiffin P."/>
            <person name="Young N.D."/>
            <person name="Sadowsky M.J."/>
        </authorList>
    </citation>
    <scope>NUCLEOTIDE SEQUENCE [LARGE SCALE GENOMIC DNA]</scope>
    <source>
        <strain evidence="2 3">USDA4894</strain>
    </source>
</reference>
<comment type="caution">
    <text evidence="2">The sequence shown here is derived from an EMBL/GenBank/DDBJ whole genome shotgun (WGS) entry which is preliminary data.</text>
</comment>
<protein>
    <recommendedName>
        <fullName evidence="4">Pilus assembly protein CpaD</fullName>
    </recommendedName>
</protein>
<dbReference type="Pfam" id="PF09476">
    <property type="entry name" value="Pilus_CpaD"/>
    <property type="match status" value="1"/>
</dbReference>
<dbReference type="InterPro" id="IPR019027">
    <property type="entry name" value="Pilus_biogenesis_CpaD-related"/>
</dbReference>
<dbReference type="EMBL" id="WITC01000060">
    <property type="protein sequence ID" value="MQX16281.1"/>
    <property type="molecule type" value="Genomic_DNA"/>
</dbReference>
<dbReference type="NCBIfam" id="TIGR02522">
    <property type="entry name" value="pilus_cpaD"/>
    <property type="match status" value="1"/>
</dbReference>
<dbReference type="Proteomes" id="UP000439983">
    <property type="component" value="Unassembled WGS sequence"/>
</dbReference>